<comment type="similarity">
    <text evidence="1">Belongs to the aldo/keto reductase family.</text>
</comment>
<dbReference type="PRINTS" id="PR00069">
    <property type="entry name" value="ALDKETRDTASE"/>
</dbReference>
<reference evidence="7" key="1">
    <citation type="journal article" date="2020" name="J Insects Food Feed">
        <title>The yellow mealworm (Tenebrio molitor) genome: a resource for the emerging insects as food and feed industry.</title>
        <authorList>
            <person name="Eriksson T."/>
            <person name="Andere A."/>
            <person name="Kelstrup H."/>
            <person name="Emery V."/>
            <person name="Picard C."/>
        </authorList>
    </citation>
    <scope>NUCLEOTIDE SEQUENCE</scope>
    <source>
        <strain evidence="7">Stoneville</strain>
        <tissue evidence="7">Whole head</tissue>
    </source>
</reference>
<dbReference type="GO" id="GO:0003723">
    <property type="term" value="F:RNA binding"/>
    <property type="evidence" value="ECO:0007669"/>
    <property type="project" value="UniProtKB-UniRule"/>
</dbReference>
<proteinExistence type="inferred from homology"/>
<feature type="domain" description="RRM" evidence="6">
    <location>
        <begin position="1"/>
        <end position="57"/>
    </location>
</feature>
<accession>A0A8J6H9W2</accession>
<evidence type="ECO:0000256" key="3">
    <source>
        <dbReference type="ARBA" id="ARBA00022884"/>
    </source>
</evidence>
<evidence type="ECO:0000259" key="6">
    <source>
        <dbReference type="PROSITE" id="PS50102"/>
    </source>
</evidence>
<dbReference type="PROSITE" id="PS50102">
    <property type="entry name" value="RRM"/>
    <property type="match status" value="1"/>
</dbReference>
<dbReference type="InterPro" id="IPR020471">
    <property type="entry name" value="AKR"/>
</dbReference>
<evidence type="ECO:0000256" key="1">
    <source>
        <dbReference type="ARBA" id="ARBA00007905"/>
    </source>
</evidence>
<dbReference type="PANTHER" id="PTHR11732">
    <property type="entry name" value="ALDO/KETO REDUCTASE"/>
    <property type="match status" value="1"/>
</dbReference>
<dbReference type="Pfam" id="PF00248">
    <property type="entry name" value="Aldo_ket_red"/>
    <property type="match status" value="1"/>
</dbReference>
<dbReference type="Pfam" id="PF00076">
    <property type="entry name" value="RRM_1"/>
    <property type="match status" value="1"/>
</dbReference>
<dbReference type="EMBL" id="JABDTM020027441">
    <property type="protein sequence ID" value="KAH0810522.1"/>
    <property type="molecule type" value="Genomic_DNA"/>
</dbReference>
<dbReference type="FunFam" id="3.20.20.100:FF:000006">
    <property type="entry name" value="Aldo-keto reductase family 1 member A1"/>
    <property type="match status" value="1"/>
</dbReference>
<name>A0A8J6H9W2_TENMO</name>
<evidence type="ECO:0000313" key="7">
    <source>
        <dbReference type="EMBL" id="KAH0810522.1"/>
    </source>
</evidence>
<dbReference type="Proteomes" id="UP000719412">
    <property type="component" value="Unassembled WGS sequence"/>
</dbReference>
<organism evidence="7 8">
    <name type="scientific">Tenebrio molitor</name>
    <name type="common">Yellow mealworm beetle</name>
    <dbReference type="NCBI Taxonomy" id="7067"/>
    <lineage>
        <taxon>Eukaryota</taxon>
        <taxon>Metazoa</taxon>
        <taxon>Ecdysozoa</taxon>
        <taxon>Arthropoda</taxon>
        <taxon>Hexapoda</taxon>
        <taxon>Insecta</taxon>
        <taxon>Pterygota</taxon>
        <taxon>Neoptera</taxon>
        <taxon>Endopterygota</taxon>
        <taxon>Coleoptera</taxon>
        <taxon>Polyphaga</taxon>
        <taxon>Cucujiformia</taxon>
        <taxon>Tenebrionidae</taxon>
        <taxon>Tenebrio</taxon>
    </lineage>
</organism>
<evidence type="ECO:0000256" key="5">
    <source>
        <dbReference type="PROSITE-ProRule" id="PRU00176"/>
    </source>
</evidence>
<dbReference type="PROSITE" id="PS00798">
    <property type="entry name" value="ALDOKETO_REDUCTASE_1"/>
    <property type="match status" value="1"/>
</dbReference>
<dbReference type="Gene3D" id="3.20.20.100">
    <property type="entry name" value="NADP-dependent oxidoreductase domain"/>
    <property type="match status" value="1"/>
</dbReference>
<dbReference type="InterPro" id="IPR036812">
    <property type="entry name" value="NAD(P)_OxRdtase_dom_sf"/>
</dbReference>
<protein>
    <recommendedName>
        <fullName evidence="6">RRM domain-containing protein</fullName>
    </recommendedName>
</protein>
<dbReference type="InterPro" id="IPR018170">
    <property type="entry name" value="Aldo/ket_reductase_CS"/>
</dbReference>
<keyword evidence="8" id="KW-1185">Reference proteome</keyword>
<keyword evidence="3 5" id="KW-0694">RNA-binding</keyword>
<dbReference type="AlphaFoldDB" id="A0A8J6H9W2"/>
<gene>
    <name evidence="7" type="ORF">GEV33_012260</name>
</gene>
<evidence type="ECO:0000256" key="4">
    <source>
        <dbReference type="ARBA" id="ARBA00023002"/>
    </source>
</evidence>
<reference evidence="7" key="2">
    <citation type="submission" date="2021-08" db="EMBL/GenBank/DDBJ databases">
        <authorList>
            <person name="Eriksson T."/>
        </authorList>
    </citation>
    <scope>NUCLEOTIDE SEQUENCE</scope>
    <source>
        <strain evidence="7">Stoneville</strain>
        <tissue evidence="7">Whole head</tissue>
    </source>
</reference>
<keyword evidence="2" id="KW-0521">NADP</keyword>
<dbReference type="InterPro" id="IPR000504">
    <property type="entry name" value="RRM_dom"/>
</dbReference>
<dbReference type="Gene3D" id="3.30.70.330">
    <property type="match status" value="1"/>
</dbReference>
<dbReference type="PROSITE" id="PS00062">
    <property type="entry name" value="ALDOKETO_REDUCTASE_2"/>
    <property type="match status" value="1"/>
</dbReference>
<evidence type="ECO:0000313" key="8">
    <source>
        <dbReference type="Proteomes" id="UP000719412"/>
    </source>
</evidence>
<sequence>MQKTFAQFGVIQDIRVFKDKGYAFIKFATKESATHAIETVHNTEINGHMVKCFWGKENGGMGADPGAMTSGAAVAPGTQAQPYPYGYGGYWYQGYGGYMQGYPYQQYQYQQQYCMMPQQGQWTAQPGQQPNVPVMYSTVQKKISALLGDGSVIRDWDRSCGVAAGGGSVGRRAAASEPNRCPIAPRGASAAPSGRTMKYVKLAAVNRVLEMPAVGLGTWRAQPEEMEKAVWAALEAGYRHIDTAFNYNTEETIGKVLSRWFSQGKGKREDLFVTTKLPNCGNRAGDVARFLKMSLDKLQLTYVDLYLIHMPFSFRCNEASFAPLTNEDGSFSLDVDSDIICTWQAMEEQVESGLARTIGLSNFNGEQIERVYNSAKVKPAVLQVELHAYLQQADLRALCKKLNIAVTAYAPLGSPGANKHFSSKYNYSIQDFPDILGHPVVTELSKKYGKTPGQILLRHLVQQDIIVIPKSSNPDRIKSNIDLFDFELSEEDMCALNTLDRGENGRIFDFLFFKGVERHPEYPFKQRIDGW</sequence>
<evidence type="ECO:0000256" key="2">
    <source>
        <dbReference type="ARBA" id="ARBA00022857"/>
    </source>
</evidence>
<dbReference type="InterPro" id="IPR035979">
    <property type="entry name" value="RBD_domain_sf"/>
</dbReference>
<dbReference type="GO" id="GO:0016491">
    <property type="term" value="F:oxidoreductase activity"/>
    <property type="evidence" value="ECO:0007669"/>
    <property type="project" value="UniProtKB-KW"/>
</dbReference>
<keyword evidence="4" id="KW-0560">Oxidoreductase</keyword>
<dbReference type="SUPFAM" id="SSF51430">
    <property type="entry name" value="NAD(P)-linked oxidoreductase"/>
    <property type="match status" value="1"/>
</dbReference>
<dbReference type="PROSITE" id="PS00063">
    <property type="entry name" value="ALDOKETO_REDUCTASE_3"/>
    <property type="match status" value="1"/>
</dbReference>
<dbReference type="InterPro" id="IPR023210">
    <property type="entry name" value="NADP_OxRdtase_dom"/>
</dbReference>
<dbReference type="SUPFAM" id="SSF54928">
    <property type="entry name" value="RNA-binding domain, RBD"/>
    <property type="match status" value="1"/>
</dbReference>
<comment type="caution">
    <text evidence="7">The sequence shown here is derived from an EMBL/GenBank/DDBJ whole genome shotgun (WGS) entry which is preliminary data.</text>
</comment>
<dbReference type="InterPro" id="IPR012677">
    <property type="entry name" value="Nucleotide-bd_a/b_plait_sf"/>
</dbReference>